<feature type="compositionally biased region" description="Low complexity" evidence="1">
    <location>
        <begin position="1"/>
        <end position="11"/>
    </location>
</feature>
<evidence type="ECO:0000313" key="2">
    <source>
        <dbReference type="EMBL" id="KAL2042049.1"/>
    </source>
</evidence>
<comment type="caution">
    <text evidence="2">The sequence shown here is derived from an EMBL/GenBank/DDBJ whole genome shotgun (WGS) entry which is preliminary data.</text>
</comment>
<protein>
    <submittedName>
        <fullName evidence="2">Uncharacterized protein</fullName>
    </submittedName>
</protein>
<sequence length="131" mass="13827">MSTDGSRTGNGRSTGGDRAQIQPAGEKSSPSSTDTILVTIPAGLSGESRTEYHRPVGSPTDHFKAKEHKVDGGLTELFSNTLNEFQPSLDDLAEALVAIYRVVRLERAAVALPAVQILEAPSAIRIGQALS</sequence>
<organism evidence="2 3">
    <name type="scientific">Stereocaulon virgatum</name>
    <dbReference type="NCBI Taxonomy" id="373712"/>
    <lineage>
        <taxon>Eukaryota</taxon>
        <taxon>Fungi</taxon>
        <taxon>Dikarya</taxon>
        <taxon>Ascomycota</taxon>
        <taxon>Pezizomycotina</taxon>
        <taxon>Lecanoromycetes</taxon>
        <taxon>OSLEUM clade</taxon>
        <taxon>Lecanoromycetidae</taxon>
        <taxon>Lecanorales</taxon>
        <taxon>Lecanorineae</taxon>
        <taxon>Stereocaulaceae</taxon>
        <taxon>Stereocaulon</taxon>
    </lineage>
</organism>
<keyword evidence="3" id="KW-1185">Reference proteome</keyword>
<proteinExistence type="predicted"/>
<name>A0ABR4ABG1_9LECA</name>
<feature type="region of interest" description="Disordered" evidence="1">
    <location>
        <begin position="1"/>
        <end position="35"/>
    </location>
</feature>
<reference evidence="2 3" key="1">
    <citation type="submission" date="2024-09" db="EMBL/GenBank/DDBJ databases">
        <title>Rethinking Asexuality: The Enigmatic Case of Functional Sexual Genes in Lepraria (Stereocaulaceae).</title>
        <authorList>
            <person name="Doellman M."/>
            <person name="Sun Y."/>
            <person name="Barcenas-Pena A."/>
            <person name="Lumbsch H.T."/>
            <person name="Grewe F."/>
        </authorList>
    </citation>
    <scope>NUCLEOTIDE SEQUENCE [LARGE SCALE GENOMIC DNA]</scope>
    <source>
        <strain evidence="2 3">Mercado 3170</strain>
    </source>
</reference>
<evidence type="ECO:0000313" key="3">
    <source>
        <dbReference type="Proteomes" id="UP001590950"/>
    </source>
</evidence>
<evidence type="ECO:0000256" key="1">
    <source>
        <dbReference type="SAM" id="MobiDB-lite"/>
    </source>
</evidence>
<dbReference type="Proteomes" id="UP001590950">
    <property type="component" value="Unassembled WGS sequence"/>
</dbReference>
<gene>
    <name evidence="2" type="ORF">N7G274_005237</name>
</gene>
<accession>A0ABR4ABG1</accession>
<dbReference type="EMBL" id="JBEFKJ010000015">
    <property type="protein sequence ID" value="KAL2042049.1"/>
    <property type="molecule type" value="Genomic_DNA"/>
</dbReference>